<evidence type="ECO:0000259" key="1">
    <source>
        <dbReference type="Pfam" id="PF03886"/>
    </source>
</evidence>
<accession>A0ABU1W372</accession>
<reference evidence="2 3" key="1">
    <citation type="submission" date="2023-07" db="EMBL/GenBank/DDBJ databases">
        <title>Sorghum-associated microbial communities from plants grown in Nebraska, USA.</title>
        <authorList>
            <person name="Schachtman D."/>
        </authorList>
    </citation>
    <scope>NUCLEOTIDE SEQUENCE [LARGE SCALE GENOMIC DNA]</scope>
    <source>
        <strain evidence="2 3">4138</strain>
    </source>
</reference>
<gene>
    <name evidence="2" type="ORF">J2W69_003188</name>
</gene>
<dbReference type="RefSeq" id="WP_310280243.1">
    <property type="nucleotide sequence ID" value="NZ_JAVDWR010000013.1"/>
</dbReference>
<evidence type="ECO:0000313" key="2">
    <source>
        <dbReference type="EMBL" id="MDR7122230.1"/>
    </source>
</evidence>
<dbReference type="EMBL" id="JAVDWR010000013">
    <property type="protein sequence ID" value="MDR7122230.1"/>
    <property type="molecule type" value="Genomic_DNA"/>
</dbReference>
<keyword evidence="2" id="KW-0449">Lipoprotein</keyword>
<feature type="domain" description="ABC-type transport auxiliary lipoprotein component" evidence="1">
    <location>
        <begin position="26"/>
        <end position="178"/>
    </location>
</feature>
<comment type="caution">
    <text evidence="2">The sequence shown here is derived from an EMBL/GenBank/DDBJ whole genome shotgun (WGS) entry which is preliminary data.</text>
</comment>
<dbReference type="PROSITE" id="PS51257">
    <property type="entry name" value="PROKAR_LIPOPROTEIN"/>
    <property type="match status" value="1"/>
</dbReference>
<dbReference type="SUPFAM" id="SSF159594">
    <property type="entry name" value="XCC0632-like"/>
    <property type="match status" value="1"/>
</dbReference>
<organism evidence="2 3">
    <name type="scientific">Rheinheimera soli</name>
    <dbReference type="NCBI Taxonomy" id="443616"/>
    <lineage>
        <taxon>Bacteria</taxon>
        <taxon>Pseudomonadati</taxon>
        <taxon>Pseudomonadota</taxon>
        <taxon>Gammaproteobacteria</taxon>
        <taxon>Chromatiales</taxon>
        <taxon>Chromatiaceae</taxon>
        <taxon>Rheinheimera</taxon>
    </lineage>
</organism>
<protein>
    <submittedName>
        <fullName evidence="2">Lipoprotein YmbA</fullName>
    </submittedName>
</protein>
<proteinExistence type="predicted"/>
<dbReference type="Gene3D" id="3.40.50.10610">
    <property type="entry name" value="ABC-type transport auxiliary lipoprotein component"/>
    <property type="match status" value="1"/>
</dbReference>
<evidence type="ECO:0000313" key="3">
    <source>
        <dbReference type="Proteomes" id="UP001257909"/>
    </source>
</evidence>
<dbReference type="Proteomes" id="UP001257909">
    <property type="component" value="Unassembled WGS sequence"/>
</dbReference>
<dbReference type="InterPro" id="IPR005586">
    <property type="entry name" value="ABC_trans_aux"/>
</dbReference>
<name>A0ABU1W372_9GAMM</name>
<sequence length="187" mass="20139">MRYLAFVCLSLALAGCGSSPSELQYYRLPAVAAKAPAAASIKVLVIEPVMVASYLNTNALVYQNNEVNLQLTRSHHWAEALDQQLTRNLQAHLSAALTDWRVTQQVSSPGDSRLTVQVTQFHTTAQGLILISGQAHLLSGAVVKQQPFELQLPLANDGYDAVVKTLGQGWSQVASQIAAMITENPAS</sequence>
<dbReference type="Pfam" id="PF03886">
    <property type="entry name" value="ABC_trans_aux"/>
    <property type="match status" value="1"/>
</dbReference>
<keyword evidence="3" id="KW-1185">Reference proteome</keyword>